<dbReference type="Proteomes" id="UP000318017">
    <property type="component" value="Chromosome"/>
</dbReference>
<feature type="compositionally biased region" description="Low complexity" evidence="1">
    <location>
        <begin position="58"/>
        <end position="74"/>
    </location>
</feature>
<dbReference type="EMBL" id="CP036298">
    <property type="protein sequence ID" value="QDV22870.1"/>
    <property type="molecule type" value="Genomic_DNA"/>
</dbReference>
<dbReference type="SUPFAM" id="SSF117130">
    <property type="entry name" value="CsrA-like"/>
    <property type="match status" value="1"/>
</dbReference>
<evidence type="ECO:0000313" key="2">
    <source>
        <dbReference type="EMBL" id="QDV22870.1"/>
    </source>
</evidence>
<dbReference type="InterPro" id="IPR036107">
    <property type="entry name" value="CsrA_sf"/>
</dbReference>
<dbReference type="InterPro" id="IPR003751">
    <property type="entry name" value="CsrA"/>
</dbReference>
<keyword evidence="3" id="KW-1185">Reference proteome</keyword>
<reference evidence="2 3" key="1">
    <citation type="submission" date="2019-02" db="EMBL/GenBank/DDBJ databases">
        <title>Deep-cultivation of Planctomycetes and their phenomic and genomic characterization uncovers novel biology.</title>
        <authorList>
            <person name="Wiegand S."/>
            <person name="Jogler M."/>
            <person name="Boedeker C."/>
            <person name="Pinto D."/>
            <person name="Vollmers J."/>
            <person name="Rivas-Marin E."/>
            <person name="Kohn T."/>
            <person name="Peeters S.H."/>
            <person name="Heuer A."/>
            <person name="Rast P."/>
            <person name="Oberbeckmann S."/>
            <person name="Bunk B."/>
            <person name="Jeske O."/>
            <person name="Meyerdierks A."/>
            <person name="Storesund J.E."/>
            <person name="Kallscheuer N."/>
            <person name="Luecker S."/>
            <person name="Lage O.M."/>
            <person name="Pohl T."/>
            <person name="Merkel B.J."/>
            <person name="Hornburger P."/>
            <person name="Mueller R.-W."/>
            <person name="Bruemmer F."/>
            <person name="Labrenz M."/>
            <person name="Spormann A.M."/>
            <person name="Op den Camp H."/>
            <person name="Overmann J."/>
            <person name="Amann R."/>
            <person name="Jetten M.S.M."/>
            <person name="Mascher T."/>
            <person name="Medema M.H."/>
            <person name="Devos D.P."/>
            <person name="Kaster A.-K."/>
            <person name="Ovreas L."/>
            <person name="Rohde M."/>
            <person name="Galperin M.Y."/>
            <person name="Jogler C."/>
        </authorList>
    </citation>
    <scope>NUCLEOTIDE SEQUENCE [LARGE SCALE GENOMIC DNA]</scope>
    <source>
        <strain evidence="2 3">Q31a</strain>
    </source>
</reference>
<dbReference type="AlphaFoldDB" id="A0A518G2T0"/>
<dbReference type="Gene3D" id="2.60.40.4380">
    <property type="entry name" value="Translational regulator CsrA"/>
    <property type="match status" value="1"/>
</dbReference>
<accession>A0A518G2T0</accession>
<dbReference type="GO" id="GO:0006402">
    <property type="term" value="P:mRNA catabolic process"/>
    <property type="evidence" value="ECO:0007669"/>
    <property type="project" value="InterPro"/>
</dbReference>
<dbReference type="GO" id="GO:0003723">
    <property type="term" value="F:RNA binding"/>
    <property type="evidence" value="ECO:0007669"/>
    <property type="project" value="InterPro"/>
</dbReference>
<evidence type="ECO:0000256" key="1">
    <source>
        <dbReference type="SAM" id="MobiDB-lite"/>
    </source>
</evidence>
<protein>
    <submittedName>
        <fullName evidence="2">Carbon storage regulator</fullName>
    </submittedName>
</protein>
<gene>
    <name evidence="2" type="ORF">Q31a_11630</name>
</gene>
<proteinExistence type="predicted"/>
<name>A0A518G2T0_9BACT</name>
<dbReference type="KEGG" id="ahel:Q31a_11630"/>
<dbReference type="RefSeq" id="WP_197356242.1">
    <property type="nucleotide sequence ID" value="NZ_CP036298.1"/>
</dbReference>
<dbReference type="GO" id="GO:0006109">
    <property type="term" value="P:regulation of carbohydrate metabolic process"/>
    <property type="evidence" value="ECO:0007669"/>
    <property type="project" value="InterPro"/>
</dbReference>
<dbReference type="Pfam" id="PF02599">
    <property type="entry name" value="CsrA"/>
    <property type="match status" value="1"/>
</dbReference>
<organism evidence="2 3">
    <name type="scientific">Aureliella helgolandensis</name>
    <dbReference type="NCBI Taxonomy" id="2527968"/>
    <lineage>
        <taxon>Bacteria</taxon>
        <taxon>Pseudomonadati</taxon>
        <taxon>Planctomycetota</taxon>
        <taxon>Planctomycetia</taxon>
        <taxon>Pirellulales</taxon>
        <taxon>Pirellulaceae</taxon>
        <taxon>Aureliella</taxon>
    </lineage>
</organism>
<evidence type="ECO:0000313" key="3">
    <source>
        <dbReference type="Proteomes" id="UP000318017"/>
    </source>
</evidence>
<sequence>MLVLSRCTSQQITLTVPPSTTATEIKVQVVEVRGNRTRLGLMAARSVRILRDELLPHSPTAQNATAAPASNADR</sequence>
<feature type="region of interest" description="Disordered" evidence="1">
    <location>
        <begin position="55"/>
        <end position="74"/>
    </location>
</feature>